<protein>
    <submittedName>
        <fullName evidence="6">Glycosyltransferase family 2 protein</fullName>
    </submittedName>
</protein>
<name>A0A6G3ZY01_9BACL</name>
<comment type="caution">
    <text evidence="6">The sequence shown here is derived from an EMBL/GenBank/DDBJ whole genome shotgun (WGS) entry which is preliminary data.</text>
</comment>
<evidence type="ECO:0000256" key="1">
    <source>
        <dbReference type="ARBA" id="ARBA00004776"/>
    </source>
</evidence>
<dbReference type="InterPro" id="IPR001173">
    <property type="entry name" value="Glyco_trans_2-like"/>
</dbReference>
<accession>A0A6G3ZY01</accession>
<dbReference type="Pfam" id="PF00535">
    <property type="entry name" value="Glycos_transf_2"/>
    <property type="match status" value="1"/>
</dbReference>
<evidence type="ECO:0000259" key="5">
    <source>
        <dbReference type="Pfam" id="PF00535"/>
    </source>
</evidence>
<comment type="similarity">
    <text evidence="2">Belongs to the glycosyltransferase 2 family.</text>
</comment>
<dbReference type="SUPFAM" id="SSF53448">
    <property type="entry name" value="Nucleotide-diphospho-sugar transferases"/>
    <property type="match status" value="1"/>
</dbReference>
<evidence type="ECO:0000256" key="2">
    <source>
        <dbReference type="ARBA" id="ARBA00006739"/>
    </source>
</evidence>
<gene>
    <name evidence="6" type="ORF">GK047_13875</name>
</gene>
<dbReference type="AlphaFoldDB" id="A0A6G3ZY01"/>
<comment type="pathway">
    <text evidence="1">Cell wall biogenesis; cell wall polysaccharide biosynthesis.</text>
</comment>
<keyword evidence="3" id="KW-0328">Glycosyltransferase</keyword>
<organism evidence="6">
    <name type="scientific">Paenibacillus sp. SYP-B3998</name>
    <dbReference type="NCBI Taxonomy" id="2678564"/>
    <lineage>
        <taxon>Bacteria</taxon>
        <taxon>Bacillati</taxon>
        <taxon>Bacillota</taxon>
        <taxon>Bacilli</taxon>
        <taxon>Bacillales</taxon>
        <taxon>Paenibacillaceae</taxon>
        <taxon>Paenibacillus</taxon>
    </lineage>
</organism>
<dbReference type="EMBL" id="JAAIKC010000004">
    <property type="protein sequence ID" value="NEW07096.1"/>
    <property type="molecule type" value="Genomic_DNA"/>
</dbReference>
<reference evidence="6" key="1">
    <citation type="submission" date="2020-02" db="EMBL/GenBank/DDBJ databases">
        <authorList>
            <person name="Shen X.-R."/>
            <person name="Zhang Y.-X."/>
        </authorList>
    </citation>
    <scope>NUCLEOTIDE SEQUENCE</scope>
    <source>
        <strain evidence="6">SYP-B3998</strain>
    </source>
</reference>
<dbReference type="CDD" id="cd04186">
    <property type="entry name" value="GT_2_like_c"/>
    <property type="match status" value="1"/>
</dbReference>
<keyword evidence="4 6" id="KW-0808">Transferase</keyword>
<evidence type="ECO:0000256" key="3">
    <source>
        <dbReference type="ARBA" id="ARBA00022676"/>
    </source>
</evidence>
<dbReference type="RefSeq" id="WP_163947386.1">
    <property type="nucleotide sequence ID" value="NZ_JAAIKC010000004.1"/>
</dbReference>
<dbReference type="PANTHER" id="PTHR43179">
    <property type="entry name" value="RHAMNOSYLTRANSFERASE WBBL"/>
    <property type="match status" value="1"/>
</dbReference>
<sequence>MKTVSIHIVTFNSVDYINDCLVGVFRQTYPIEQVIVVDNASNDGTIEIVSKWSDKVHLVQNSVNNGFAGGHNQAIRQTETDYCLILNPDVVLEPGYIQNLLRVIVDNPLAGSATGKLLFKANPTLIDSTGLIINRARRAFDRGAHQPSDTYQQAEEVFGVSGAAAFYSRDMIDDISVNGEFFDEDFFAYKEDVDVAWRAQLLGWKAYFEPSAIAFHERGWKEGGRSAKPLFVRRLSYINRYKMMLKNDRFSDAVKHFIPLLGYELLSLGYALVREPKLLGAWLDFIRKLPELRAKRSIIQKKRKASIHEVNKWFGK</sequence>
<evidence type="ECO:0000313" key="6">
    <source>
        <dbReference type="EMBL" id="NEW07096.1"/>
    </source>
</evidence>
<dbReference type="PANTHER" id="PTHR43179:SF12">
    <property type="entry name" value="GALACTOFURANOSYLTRANSFERASE GLFT2"/>
    <property type="match status" value="1"/>
</dbReference>
<proteinExistence type="inferred from homology"/>
<feature type="domain" description="Glycosyltransferase 2-like" evidence="5">
    <location>
        <begin position="5"/>
        <end position="174"/>
    </location>
</feature>
<dbReference type="Gene3D" id="3.90.550.10">
    <property type="entry name" value="Spore Coat Polysaccharide Biosynthesis Protein SpsA, Chain A"/>
    <property type="match status" value="1"/>
</dbReference>
<dbReference type="GO" id="GO:0016757">
    <property type="term" value="F:glycosyltransferase activity"/>
    <property type="evidence" value="ECO:0007669"/>
    <property type="project" value="UniProtKB-KW"/>
</dbReference>
<dbReference type="InterPro" id="IPR029044">
    <property type="entry name" value="Nucleotide-diphossugar_trans"/>
</dbReference>
<evidence type="ECO:0000256" key="4">
    <source>
        <dbReference type="ARBA" id="ARBA00022679"/>
    </source>
</evidence>